<evidence type="ECO:0000259" key="3">
    <source>
        <dbReference type="Pfam" id="PF21167"/>
    </source>
</evidence>
<dbReference type="EMBL" id="CAJVPL010001204">
    <property type="protein sequence ID" value="CAG8558679.1"/>
    <property type="molecule type" value="Genomic_DNA"/>
</dbReference>
<sequence>MKIHILFFLLATLFSPIFGDEFPGGFPFLGDSNPFRAGGAGGQPPNQPPNQPINQPPNQPLNQTTCSTTRAGELMNIALELVEKENKSPSESCVIKKKGKGIFAVPAVSRAYRSVAAGMYNVWAKFHPTAVTTFYDNDPFPRLNGSDNRKQEIITYAAFYVLEYLLPERVQLNKTMEWLNSKYQVNFNSTDAKLAKNITERLIEQLKVDGFNQQGCYVDTTGYIPANPPTDLTNKVTIHFSRLHQLKKYNWSQEIRRGDVDTPRPFQNPQASKGKPFISEQKLKSLLAPAPNLKGFDAQYQEVAEVIINDTKKIIVEYWADGPNGYLEPGTWQTIALEVVARKCYNLDEVVTLLFATTNAVYDAAIVAWTAKRTYATARPSTFIPVYLPNLTLPNAFRGHHCPSGKIRGEQWQPYQAKNFITPPFPGYVSGHSTFSRAVAEVLGQFTGSDSIPGGPLTFIAPKGKSIYEPFCGWNMTDASGNSCEFMVCKVKPRFNSETTFTPREDVTLSWTSFIQMANESGISRLYGGVHINDDTIEGAEAGRKLGLEVWETVQKYLKGQPQKI</sequence>
<dbReference type="CDD" id="cd03398">
    <property type="entry name" value="PAP2_haloperoxidase"/>
    <property type="match status" value="1"/>
</dbReference>
<feature type="compositionally biased region" description="Pro residues" evidence="1">
    <location>
        <begin position="45"/>
        <end position="59"/>
    </location>
</feature>
<dbReference type="PANTHER" id="PTHR34599">
    <property type="entry name" value="PEROXIDASE-RELATED"/>
    <property type="match status" value="1"/>
</dbReference>
<feature type="signal peptide" evidence="2">
    <location>
        <begin position="1"/>
        <end position="19"/>
    </location>
</feature>
<comment type="caution">
    <text evidence="4">The sequence shown here is derived from an EMBL/GenBank/DDBJ whole genome shotgun (WGS) entry which is preliminary data.</text>
</comment>
<protein>
    <submittedName>
        <fullName evidence="4">8500_t:CDS:1</fullName>
    </submittedName>
</protein>
<dbReference type="PANTHER" id="PTHR34599:SF2">
    <property type="entry name" value="TRAF-TYPE DOMAIN-CONTAINING PROTEIN"/>
    <property type="match status" value="1"/>
</dbReference>
<proteinExistence type="predicted"/>
<dbReference type="InterPro" id="IPR036938">
    <property type="entry name" value="PAP2/HPO_sf"/>
</dbReference>
<dbReference type="OrthoDB" id="9997027at2759"/>
<organism evidence="4 5">
    <name type="scientific">Ambispora gerdemannii</name>
    <dbReference type="NCBI Taxonomy" id="144530"/>
    <lineage>
        <taxon>Eukaryota</taxon>
        <taxon>Fungi</taxon>
        <taxon>Fungi incertae sedis</taxon>
        <taxon>Mucoromycota</taxon>
        <taxon>Glomeromycotina</taxon>
        <taxon>Glomeromycetes</taxon>
        <taxon>Archaeosporales</taxon>
        <taxon>Ambisporaceae</taxon>
        <taxon>Ambispora</taxon>
    </lineage>
</organism>
<evidence type="ECO:0000256" key="2">
    <source>
        <dbReference type="SAM" id="SignalP"/>
    </source>
</evidence>
<dbReference type="InterPro" id="IPR049283">
    <property type="entry name" value="DUF6851"/>
</dbReference>
<feature type="domain" description="DUF6851" evidence="3">
    <location>
        <begin position="116"/>
        <end position="234"/>
    </location>
</feature>
<dbReference type="SUPFAM" id="SSF48317">
    <property type="entry name" value="Acid phosphatase/Vanadium-dependent haloperoxidase"/>
    <property type="match status" value="1"/>
</dbReference>
<feature type="region of interest" description="Disordered" evidence="1">
    <location>
        <begin position="33"/>
        <end position="65"/>
    </location>
</feature>
<feature type="chain" id="PRO_5040425822" evidence="2">
    <location>
        <begin position="20"/>
        <end position="565"/>
    </location>
</feature>
<dbReference type="Proteomes" id="UP000789831">
    <property type="component" value="Unassembled WGS sequence"/>
</dbReference>
<evidence type="ECO:0000256" key="1">
    <source>
        <dbReference type="SAM" id="MobiDB-lite"/>
    </source>
</evidence>
<dbReference type="Pfam" id="PF21167">
    <property type="entry name" value="DUF6851"/>
    <property type="match status" value="1"/>
</dbReference>
<keyword evidence="2" id="KW-0732">Signal</keyword>
<reference evidence="4" key="1">
    <citation type="submission" date="2021-06" db="EMBL/GenBank/DDBJ databases">
        <authorList>
            <person name="Kallberg Y."/>
            <person name="Tangrot J."/>
            <person name="Rosling A."/>
        </authorList>
    </citation>
    <scope>NUCLEOTIDE SEQUENCE</scope>
    <source>
        <strain evidence="4">MT106</strain>
    </source>
</reference>
<dbReference type="Gene3D" id="1.10.606.20">
    <property type="match status" value="1"/>
</dbReference>
<dbReference type="InterPro" id="IPR052559">
    <property type="entry name" value="V-haloperoxidase"/>
</dbReference>
<keyword evidence="5" id="KW-1185">Reference proteome</keyword>
<evidence type="ECO:0000313" key="5">
    <source>
        <dbReference type="Proteomes" id="UP000789831"/>
    </source>
</evidence>
<accession>A0A9N9BCE6</accession>
<name>A0A9N9BCE6_9GLOM</name>
<gene>
    <name evidence="4" type="ORF">AGERDE_LOCUS7042</name>
</gene>
<evidence type="ECO:0000313" key="4">
    <source>
        <dbReference type="EMBL" id="CAG8558679.1"/>
    </source>
</evidence>
<dbReference type="AlphaFoldDB" id="A0A9N9BCE6"/>